<comment type="caution">
    <text evidence="2">The sequence shown here is derived from an EMBL/GenBank/DDBJ whole genome shotgun (WGS) entry which is preliminary data.</text>
</comment>
<proteinExistence type="inferred from homology"/>
<dbReference type="PANTHER" id="PTHR10476">
    <property type="entry name" value="CHARGED MULTIVESICULAR BODY PROTEIN"/>
    <property type="match status" value="1"/>
</dbReference>
<evidence type="ECO:0008006" key="4">
    <source>
        <dbReference type="Google" id="ProtNLM"/>
    </source>
</evidence>
<dbReference type="Pfam" id="PF03357">
    <property type="entry name" value="Snf7"/>
    <property type="match status" value="1"/>
</dbReference>
<dbReference type="STRING" id="56216.A0A1A6HR85"/>
<dbReference type="OrthoDB" id="2329734at2759"/>
<accession>A0A1A6HR85</accession>
<organism evidence="2 3">
    <name type="scientific">Neotoma lepida</name>
    <name type="common">Desert woodrat</name>
    <dbReference type="NCBI Taxonomy" id="56216"/>
    <lineage>
        <taxon>Eukaryota</taxon>
        <taxon>Metazoa</taxon>
        <taxon>Chordata</taxon>
        <taxon>Craniata</taxon>
        <taxon>Vertebrata</taxon>
        <taxon>Euteleostomi</taxon>
        <taxon>Mammalia</taxon>
        <taxon>Eutheria</taxon>
        <taxon>Euarchontoglires</taxon>
        <taxon>Glires</taxon>
        <taxon>Rodentia</taxon>
        <taxon>Myomorpha</taxon>
        <taxon>Muroidea</taxon>
        <taxon>Cricetidae</taxon>
        <taxon>Neotominae</taxon>
        <taxon>Neotoma</taxon>
    </lineage>
</organism>
<comment type="similarity">
    <text evidence="1">Belongs to the SNF7 family.</text>
</comment>
<gene>
    <name evidence="2" type="ORF">A6R68_21560</name>
</gene>
<sequence length="186" mass="21687">MYCCEHLLKKSLSRKVWQASPTVRKLNSWSPIHITVPDKSRKLEQQTLRLHSTTCKLAPTSTFMSHEFSSLRIPPPRMQNWEKMPGTQARRLPVTCLGTGSGKSERVRGVQFVMRLFGKTQEKPPKELVNEWSLKIRKEMRVVDRQIRDFQREEEKVKQSVKDTAKKGQKDVCVVLAKEMIRSRKL</sequence>
<dbReference type="GO" id="GO:0007034">
    <property type="term" value="P:vacuolar transport"/>
    <property type="evidence" value="ECO:0007669"/>
    <property type="project" value="InterPro"/>
</dbReference>
<dbReference type="InterPro" id="IPR005024">
    <property type="entry name" value="Snf7_fam"/>
</dbReference>
<name>A0A1A6HR85_NEOLE</name>
<dbReference type="Gene3D" id="6.10.140.1230">
    <property type="match status" value="1"/>
</dbReference>
<dbReference type="Proteomes" id="UP000092124">
    <property type="component" value="Unassembled WGS sequence"/>
</dbReference>
<evidence type="ECO:0000313" key="3">
    <source>
        <dbReference type="Proteomes" id="UP000092124"/>
    </source>
</evidence>
<evidence type="ECO:0000256" key="1">
    <source>
        <dbReference type="ARBA" id="ARBA00006190"/>
    </source>
</evidence>
<keyword evidence="3" id="KW-1185">Reference proteome</keyword>
<dbReference type="AlphaFoldDB" id="A0A1A6HR85"/>
<protein>
    <recommendedName>
        <fullName evidence="4">Charged multivesicular body protein 3</fullName>
    </recommendedName>
</protein>
<evidence type="ECO:0000313" key="2">
    <source>
        <dbReference type="EMBL" id="OBS80237.1"/>
    </source>
</evidence>
<dbReference type="EMBL" id="LZPO01017419">
    <property type="protein sequence ID" value="OBS80237.1"/>
    <property type="molecule type" value="Genomic_DNA"/>
</dbReference>
<reference evidence="2 3" key="1">
    <citation type="submission" date="2016-06" db="EMBL/GenBank/DDBJ databases">
        <title>The Draft Genome Sequence and Annotation of the Desert Woodrat Neotoma lepida.</title>
        <authorList>
            <person name="Campbell M."/>
            <person name="Oakeson K.F."/>
            <person name="Yandell M."/>
            <person name="Halpert J.R."/>
            <person name="Dearing D."/>
        </authorList>
    </citation>
    <scope>NUCLEOTIDE SEQUENCE [LARGE SCALE GENOMIC DNA]</scope>
    <source>
        <strain evidence="2">417</strain>
        <tissue evidence="2">Liver</tissue>
    </source>
</reference>